<keyword evidence="1" id="KW-0328">Glycosyltransferase</keyword>
<evidence type="ECO:0000256" key="1">
    <source>
        <dbReference type="ARBA" id="ARBA00022676"/>
    </source>
</evidence>
<evidence type="ECO:0000256" key="2">
    <source>
        <dbReference type="ARBA" id="ARBA00022679"/>
    </source>
</evidence>
<keyword evidence="2" id="KW-0808">Transferase</keyword>
<dbReference type="InterPro" id="IPR035902">
    <property type="entry name" value="Nuc_phospho_transferase"/>
</dbReference>
<dbReference type="EMBL" id="JACGCM010001976">
    <property type="protein sequence ID" value="KAF6146475.1"/>
    <property type="molecule type" value="Genomic_DNA"/>
</dbReference>
<sequence>MRFRSVNYGFLFMNIALRKIGVFCDIMLLMQIIETLITKVDLLEIGADVSLNFLLSEANEALISNFLVLLRAKGDTFEEIVGLTRAMYNCCRKVEGVSEVVDIVGTGGDGDNTVNISTEAFILTVVIRAKVAKHGNYSSSSACGSVDVLETLGVVIDMNPE</sequence>
<name>A0A7J7LV30_9MAGN</name>
<dbReference type="InterPro" id="IPR017459">
    <property type="entry name" value="Glycosyl_Trfase_fam3_N_dom"/>
</dbReference>
<gene>
    <name evidence="5" type="ORF">GIB67_037775</name>
</gene>
<evidence type="ECO:0000313" key="6">
    <source>
        <dbReference type="Proteomes" id="UP000541444"/>
    </source>
</evidence>
<reference evidence="5 6" key="1">
    <citation type="journal article" date="2020" name="IScience">
        <title>Genome Sequencing of the Endangered Kingdonia uniflora (Circaeasteraceae, Ranunculales) Reveals Potential Mechanisms of Evolutionary Specialization.</title>
        <authorList>
            <person name="Sun Y."/>
            <person name="Deng T."/>
            <person name="Zhang A."/>
            <person name="Moore M.J."/>
            <person name="Landis J.B."/>
            <person name="Lin N."/>
            <person name="Zhang H."/>
            <person name="Zhang X."/>
            <person name="Huang J."/>
            <person name="Zhang X."/>
            <person name="Sun H."/>
            <person name="Wang H."/>
        </authorList>
    </citation>
    <scope>NUCLEOTIDE SEQUENCE [LARGE SCALE GENOMIC DNA]</scope>
    <source>
        <strain evidence="5">TB1705</strain>
        <tissue evidence="5">Leaf</tissue>
    </source>
</reference>
<dbReference type="Gene3D" id="3.40.1030.10">
    <property type="entry name" value="Nucleoside phosphorylase/phosphoribosyltransferase catalytic domain"/>
    <property type="match status" value="1"/>
</dbReference>
<dbReference type="Pfam" id="PF02885">
    <property type="entry name" value="Glycos_trans_3N"/>
    <property type="match status" value="1"/>
</dbReference>
<dbReference type="SUPFAM" id="SSF52418">
    <property type="entry name" value="Nucleoside phosphorylase/phosphoribosyltransferase catalytic domain"/>
    <property type="match status" value="1"/>
</dbReference>
<dbReference type="GO" id="GO:0000162">
    <property type="term" value="P:L-tryptophan biosynthetic process"/>
    <property type="evidence" value="ECO:0007669"/>
    <property type="project" value="InterPro"/>
</dbReference>
<dbReference type="InterPro" id="IPR000312">
    <property type="entry name" value="Glycosyl_Trfase_fam3"/>
</dbReference>
<dbReference type="InterPro" id="IPR005940">
    <property type="entry name" value="Anthranilate_Pribosyl_Tfrase"/>
</dbReference>
<feature type="domain" description="Glycosyl transferase family 3 N-terminal" evidence="4">
    <location>
        <begin position="52"/>
        <end position="89"/>
    </location>
</feature>
<evidence type="ECO:0000259" key="3">
    <source>
        <dbReference type="Pfam" id="PF00591"/>
    </source>
</evidence>
<dbReference type="Pfam" id="PF00591">
    <property type="entry name" value="Glycos_transf_3"/>
    <property type="match status" value="1"/>
</dbReference>
<evidence type="ECO:0000313" key="5">
    <source>
        <dbReference type="EMBL" id="KAF6146475.1"/>
    </source>
</evidence>
<keyword evidence="6" id="KW-1185">Reference proteome</keyword>
<dbReference type="GO" id="GO:0004048">
    <property type="term" value="F:anthranilate phosphoribosyltransferase activity"/>
    <property type="evidence" value="ECO:0007669"/>
    <property type="project" value="InterPro"/>
</dbReference>
<dbReference type="AlphaFoldDB" id="A0A7J7LV30"/>
<comment type="caution">
    <text evidence="5">The sequence shown here is derived from an EMBL/GenBank/DDBJ whole genome shotgun (WGS) entry which is preliminary data.</text>
</comment>
<dbReference type="PANTHER" id="PTHR43285">
    <property type="entry name" value="ANTHRANILATE PHOSPHORIBOSYLTRANSFERASE"/>
    <property type="match status" value="1"/>
</dbReference>
<dbReference type="SUPFAM" id="SSF47648">
    <property type="entry name" value="Nucleoside phosphorylase/phosphoribosyltransferase N-terminal domain"/>
    <property type="match status" value="1"/>
</dbReference>
<proteinExistence type="predicted"/>
<feature type="domain" description="Glycosyl transferase family 3" evidence="3">
    <location>
        <begin position="99"/>
        <end position="161"/>
    </location>
</feature>
<dbReference type="PANTHER" id="PTHR43285:SF2">
    <property type="entry name" value="ANTHRANILATE PHOSPHORIBOSYLTRANSFERASE"/>
    <property type="match status" value="1"/>
</dbReference>
<dbReference type="InterPro" id="IPR036320">
    <property type="entry name" value="Glycosyl_Trfase_fam3_N_dom_sf"/>
</dbReference>
<dbReference type="Proteomes" id="UP000541444">
    <property type="component" value="Unassembled WGS sequence"/>
</dbReference>
<dbReference type="GO" id="GO:0005829">
    <property type="term" value="C:cytosol"/>
    <property type="evidence" value="ECO:0007669"/>
    <property type="project" value="TreeGrafter"/>
</dbReference>
<feature type="non-terminal residue" evidence="5">
    <location>
        <position position="1"/>
    </location>
</feature>
<dbReference type="Gene3D" id="1.20.970.10">
    <property type="entry name" value="Transferase, Pyrimidine Nucleoside Phosphorylase, Chain C"/>
    <property type="match status" value="1"/>
</dbReference>
<protein>
    <submittedName>
        <fullName evidence="5">Uncharacterized protein</fullName>
    </submittedName>
</protein>
<organism evidence="5 6">
    <name type="scientific">Kingdonia uniflora</name>
    <dbReference type="NCBI Taxonomy" id="39325"/>
    <lineage>
        <taxon>Eukaryota</taxon>
        <taxon>Viridiplantae</taxon>
        <taxon>Streptophyta</taxon>
        <taxon>Embryophyta</taxon>
        <taxon>Tracheophyta</taxon>
        <taxon>Spermatophyta</taxon>
        <taxon>Magnoliopsida</taxon>
        <taxon>Ranunculales</taxon>
        <taxon>Circaeasteraceae</taxon>
        <taxon>Kingdonia</taxon>
    </lineage>
</organism>
<evidence type="ECO:0000259" key="4">
    <source>
        <dbReference type="Pfam" id="PF02885"/>
    </source>
</evidence>
<dbReference type="OrthoDB" id="427800at2759"/>
<accession>A0A7J7LV30</accession>